<proteinExistence type="predicted"/>
<sequence length="149" mass="17234">MSIIPEADVEISDDNSVTSPFLIIRYYTSFGKRKRMNKPRGSAVDKWTYEETSILINVLHDDARKFGVENNDKFDDEKINTKIQRLKTDTKTFKDLLNTCSGYYGLKDYDTLDEIFGNSFAIADNVKYIKNPNFSSKSNDVIFEENEPF</sequence>
<evidence type="ECO:0000313" key="1">
    <source>
        <dbReference type="EMBL" id="KAK4727343.1"/>
    </source>
</evidence>
<evidence type="ECO:0008006" key="3">
    <source>
        <dbReference type="Google" id="ProtNLM"/>
    </source>
</evidence>
<dbReference type="EMBL" id="JAWPEI010000005">
    <property type="protein sequence ID" value="KAK4727343.1"/>
    <property type="molecule type" value="Genomic_DNA"/>
</dbReference>
<accession>A0AAV9LNW9</accession>
<reference evidence="1 2" key="1">
    <citation type="submission" date="2023-10" db="EMBL/GenBank/DDBJ databases">
        <title>Genome-Wide Identification Analysis in wild type Solanum Pinnatisectum Reveals Some Genes Defensing Phytophthora Infestans.</title>
        <authorList>
            <person name="Sun C."/>
        </authorList>
    </citation>
    <scope>NUCLEOTIDE SEQUENCE [LARGE SCALE GENOMIC DNA]</scope>
    <source>
        <strain evidence="1">LQN</strain>
        <tissue evidence="1">Leaf</tissue>
    </source>
</reference>
<evidence type="ECO:0000313" key="2">
    <source>
        <dbReference type="Proteomes" id="UP001311915"/>
    </source>
</evidence>
<dbReference type="Proteomes" id="UP001311915">
    <property type="component" value="Unassembled WGS sequence"/>
</dbReference>
<dbReference type="AlphaFoldDB" id="A0AAV9LNW9"/>
<protein>
    <recommendedName>
        <fullName evidence="3">Myb/SANT-like domain-containing protein</fullName>
    </recommendedName>
</protein>
<name>A0AAV9LNW9_9SOLN</name>
<comment type="caution">
    <text evidence="1">The sequence shown here is derived from an EMBL/GenBank/DDBJ whole genome shotgun (WGS) entry which is preliminary data.</text>
</comment>
<organism evidence="1 2">
    <name type="scientific">Solanum pinnatisectum</name>
    <name type="common">tansyleaf nightshade</name>
    <dbReference type="NCBI Taxonomy" id="50273"/>
    <lineage>
        <taxon>Eukaryota</taxon>
        <taxon>Viridiplantae</taxon>
        <taxon>Streptophyta</taxon>
        <taxon>Embryophyta</taxon>
        <taxon>Tracheophyta</taxon>
        <taxon>Spermatophyta</taxon>
        <taxon>Magnoliopsida</taxon>
        <taxon>eudicotyledons</taxon>
        <taxon>Gunneridae</taxon>
        <taxon>Pentapetalae</taxon>
        <taxon>asterids</taxon>
        <taxon>lamiids</taxon>
        <taxon>Solanales</taxon>
        <taxon>Solanaceae</taxon>
        <taxon>Solanoideae</taxon>
        <taxon>Solaneae</taxon>
        <taxon>Solanum</taxon>
    </lineage>
</organism>
<keyword evidence="2" id="KW-1185">Reference proteome</keyword>
<gene>
    <name evidence="1" type="ORF">R3W88_032260</name>
</gene>